<feature type="transmembrane region" description="Helical" evidence="1">
    <location>
        <begin position="5"/>
        <end position="22"/>
    </location>
</feature>
<dbReference type="Proteomes" id="UP000198825">
    <property type="component" value="Chromosome I"/>
</dbReference>
<proteinExistence type="predicted"/>
<feature type="transmembrane region" description="Helical" evidence="1">
    <location>
        <begin position="28"/>
        <end position="46"/>
    </location>
</feature>
<keyword evidence="3" id="KW-1185">Reference proteome</keyword>
<protein>
    <submittedName>
        <fullName evidence="2">Uncharacterized protein</fullName>
    </submittedName>
</protein>
<organism evidence="2 3">
    <name type="scientific">Microlunatus sagamiharensis</name>
    <dbReference type="NCBI Taxonomy" id="546874"/>
    <lineage>
        <taxon>Bacteria</taxon>
        <taxon>Bacillati</taxon>
        <taxon>Actinomycetota</taxon>
        <taxon>Actinomycetes</taxon>
        <taxon>Propionibacteriales</taxon>
        <taxon>Propionibacteriaceae</taxon>
        <taxon>Microlunatus</taxon>
    </lineage>
</organism>
<evidence type="ECO:0000313" key="3">
    <source>
        <dbReference type="Proteomes" id="UP000198825"/>
    </source>
</evidence>
<keyword evidence="1" id="KW-0812">Transmembrane</keyword>
<name>A0A1H2N120_9ACTN</name>
<dbReference type="EMBL" id="LT629799">
    <property type="protein sequence ID" value="SDU99130.1"/>
    <property type="molecule type" value="Genomic_DNA"/>
</dbReference>
<dbReference type="AlphaFoldDB" id="A0A1H2N120"/>
<gene>
    <name evidence="2" type="ORF">SAMN04488544_3110</name>
</gene>
<evidence type="ECO:0000313" key="2">
    <source>
        <dbReference type="EMBL" id="SDU99130.1"/>
    </source>
</evidence>
<keyword evidence="1" id="KW-0472">Membrane</keyword>
<reference evidence="3" key="1">
    <citation type="submission" date="2016-10" db="EMBL/GenBank/DDBJ databases">
        <authorList>
            <person name="Varghese N."/>
            <person name="Submissions S."/>
        </authorList>
    </citation>
    <scope>NUCLEOTIDE SEQUENCE [LARGE SCALE GENOMIC DNA]</scope>
    <source>
        <strain evidence="3">DSM 21743</strain>
    </source>
</reference>
<dbReference type="RefSeq" id="WP_157720000.1">
    <property type="nucleotide sequence ID" value="NZ_LT629799.1"/>
</dbReference>
<evidence type="ECO:0000256" key="1">
    <source>
        <dbReference type="SAM" id="Phobius"/>
    </source>
</evidence>
<sequence>MNARLLRVAVSAAVLALVAVLLVTTADLVHLLHASLLLALGVGALLRRPRSG</sequence>
<keyword evidence="1" id="KW-1133">Transmembrane helix</keyword>
<accession>A0A1H2N120</accession>